<feature type="compositionally biased region" description="Low complexity" evidence="2">
    <location>
        <begin position="61"/>
        <end position="81"/>
    </location>
</feature>
<dbReference type="AlphaFoldDB" id="A0A9P4TXT9"/>
<feature type="transmembrane region" description="Helical" evidence="1">
    <location>
        <begin position="137"/>
        <end position="155"/>
    </location>
</feature>
<comment type="function">
    <text evidence="1">Component of the MICOS complex, a large protein complex of the mitochondrial inner membrane that plays crucial roles in the maintenance of crista junctions, inner membrane architecture, and formation of contact sites to the outer membrane.</text>
</comment>
<evidence type="ECO:0000256" key="2">
    <source>
        <dbReference type="SAM" id="MobiDB-lite"/>
    </source>
</evidence>
<comment type="caution">
    <text evidence="4">The sequence shown here is derived from an EMBL/GenBank/DDBJ whole genome shotgun (WGS) entry which is preliminary data.</text>
</comment>
<dbReference type="Pfam" id="PF09769">
    <property type="entry name" value="ApoO"/>
    <property type="match status" value="1"/>
</dbReference>
<evidence type="ECO:0000313" key="5">
    <source>
        <dbReference type="Proteomes" id="UP000800235"/>
    </source>
</evidence>
<keyword evidence="5" id="KW-1185">Reference proteome</keyword>
<dbReference type="OrthoDB" id="2399148at2759"/>
<sequence>MAARSLFRSRLAAPIALTAGLILMPKRSVHAESSLSENVESLDNPQLRKPIYDDSTQTPVSSTPAPKALTSTPTSTAPTPTDRLTARISKSRLFLHKYAAVTEDKTNDVITKAFNLEHSFTSTIASLAPPKQSGEKLIPGGIYVLIAAMGSSILVRNRNILLRASFPVAVGIGAGWALIPVTMRNVGDLAWTYEERFPVIADTHLRVKESVTRFVQTGIAHSKMGVGMVEDKLGEARDKVDDWVKQGK</sequence>
<dbReference type="PANTHER" id="PTHR28268:SF1">
    <property type="entry name" value="MICOS SUBUNIT MIC26"/>
    <property type="match status" value="1"/>
</dbReference>
<dbReference type="EMBL" id="MU007045">
    <property type="protein sequence ID" value="KAF2429591.1"/>
    <property type="molecule type" value="Genomic_DNA"/>
</dbReference>
<comment type="subunit">
    <text evidence="1">Component of the mitochondrial contact site and cristae organizing system (MICOS) complex.</text>
</comment>
<dbReference type="InterPro" id="IPR033181">
    <property type="entry name" value="Mic26_fungi"/>
</dbReference>
<keyword evidence="3" id="KW-0732">Signal</keyword>
<feature type="compositionally biased region" description="Polar residues" evidence="2">
    <location>
        <begin position="35"/>
        <end position="44"/>
    </location>
</feature>
<evidence type="ECO:0000256" key="3">
    <source>
        <dbReference type="SAM" id="SignalP"/>
    </source>
</evidence>
<gene>
    <name evidence="4" type="ORF">EJ08DRAFT_269729</name>
</gene>
<evidence type="ECO:0000256" key="1">
    <source>
        <dbReference type="RuleBase" id="RU363021"/>
    </source>
</evidence>
<feature type="signal peptide" evidence="3">
    <location>
        <begin position="1"/>
        <end position="31"/>
    </location>
</feature>
<keyword evidence="1" id="KW-1133">Transmembrane helix</keyword>
<proteinExistence type="predicted"/>
<feature type="transmembrane region" description="Helical" evidence="1">
    <location>
        <begin position="160"/>
        <end position="179"/>
    </location>
</feature>
<protein>
    <recommendedName>
        <fullName evidence="1">MICOS complex subunit</fullName>
    </recommendedName>
</protein>
<dbReference type="Proteomes" id="UP000800235">
    <property type="component" value="Unassembled WGS sequence"/>
</dbReference>
<comment type="subcellular location">
    <subcellularLocation>
        <location evidence="1">Mitochondrion inner membrane</location>
    </subcellularLocation>
</comment>
<feature type="chain" id="PRO_5040114167" description="MICOS complex subunit" evidence="3">
    <location>
        <begin position="32"/>
        <end position="248"/>
    </location>
</feature>
<keyword evidence="1" id="KW-0472">Membrane</keyword>
<keyword evidence="1" id="KW-0999">Mitochondrion inner membrane</keyword>
<keyword evidence="1" id="KW-0812">Transmembrane</keyword>
<dbReference type="InterPro" id="IPR019166">
    <property type="entry name" value="MIC26/MIC27"/>
</dbReference>
<dbReference type="GO" id="GO:0044284">
    <property type="term" value="C:mitochondrial crista junction"/>
    <property type="evidence" value="ECO:0007669"/>
    <property type="project" value="TreeGrafter"/>
</dbReference>
<feature type="region of interest" description="Disordered" evidence="2">
    <location>
        <begin position="35"/>
        <end position="82"/>
    </location>
</feature>
<reference evidence="4" key="1">
    <citation type="journal article" date="2020" name="Stud. Mycol.">
        <title>101 Dothideomycetes genomes: a test case for predicting lifestyles and emergence of pathogens.</title>
        <authorList>
            <person name="Haridas S."/>
            <person name="Albert R."/>
            <person name="Binder M."/>
            <person name="Bloem J."/>
            <person name="Labutti K."/>
            <person name="Salamov A."/>
            <person name="Andreopoulos B."/>
            <person name="Baker S."/>
            <person name="Barry K."/>
            <person name="Bills G."/>
            <person name="Bluhm B."/>
            <person name="Cannon C."/>
            <person name="Castanera R."/>
            <person name="Culley D."/>
            <person name="Daum C."/>
            <person name="Ezra D."/>
            <person name="Gonzalez J."/>
            <person name="Henrissat B."/>
            <person name="Kuo A."/>
            <person name="Liang C."/>
            <person name="Lipzen A."/>
            <person name="Lutzoni F."/>
            <person name="Magnuson J."/>
            <person name="Mondo S."/>
            <person name="Nolan M."/>
            <person name="Ohm R."/>
            <person name="Pangilinan J."/>
            <person name="Park H.-J."/>
            <person name="Ramirez L."/>
            <person name="Alfaro M."/>
            <person name="Sun H."/>
            <person name="Tritt A."/>
            <person name="Yoshinaga Y."/>
            <person name="Zwiers L.-H."/>
            <person name="Turgeon B."/>
            <person name="Goodwin S."/>
            <person name="Spatafora J."/>
            <person name="Crous P."/>
            <person name="Grigoriev I."/>
        </authorList>
    </citation>
    <scope>NUCLEOTIDE SEQUENCE</scope>
    <source>
        <strain evidence="4">CBS 130266</strain>
    </source>
</reference>
<keyword evidence="1" id="KW-0496">Mitochondrion</keyword>
<accession>A0A9P4TXT9</accession>
<organism evidence="4 5">
    <name type="scientific">Tothia fuscella</name>
    <dbReference type="NCBI Taxonomy" id="1048955"/>
    <lineage>
        <taxon>Eukaryota</taxon>
        <taxon>Fungi</taxon>
        <taxon>Dikarya</taxon>
        <taxon>Ascomycota</taxon>
        <taxon>Pezizomycotina</taxon>
        <taxon>Dothideomycetes</taxon>
        <taxon>Pleosporomycetidae</taxon>
        <taxon>Venturiales</taxon>
        <taxon>Cylindrosympodiaceae</taxon>
        <taxon>Tothia</taxon>
    </lineage>
</organism>
<dbReference type="GO" id="GO:0061617">
    <property type="term" value="C:MICOS complex"/>
    <property type="evidence" value="ECO:0007669"/>
    <property type="project" value="UniProtKB-UniRule"/>
</dbReference>
<dbReference type="GO" id="GO:0042407">
    <property type="term" value="P:cristae formation"/>
    <property type="evidence" value="ECO:0007669"/>
    <property type="project" value="InterPro"/>
</dbReference>
<dbReference type="PANTHER" id="PTHR28268">
    <property type="entry name" value="MICOS SUBUNIT MIC26"/>
    <property type="match status" value="1"/>
</dbReference>
<evidence type="ECO:0000313" key="4">
    <source>
        <dbReference type="EMBL" id="KAF2429591.1"/>
    </source>
</evidence>
<name>A0A9P4TXT9_9PEZI</name>